<dbReference type="Pfam" id="PF07679">
    <property type="entry name" value="I-set"/>
    <property type="match status" value="3"/>
</dbReference>
<feature type="compositionally biased region" description="Low complexity" evidence="9">
    <location>
        <begin position="1090"/>
        <end position="1115"/>
    </location>
</feature>
<accession>A0A7I8V696</accession>
<dbReference type="Pfam" id="PF00041">
    <property type="entry name" value="fn3"/>
    <property type="match status" value="3"/>
</dbReference>
<feature type="region of interest" description="Disordered" evidence="9">
    <location>
        <begin position="972"/>
        <end position="1014"/>
    </location>
</feature>
<keyword evidence="3" id="KW-0732">Signal</keyword>
<comment type="subcellular location">
    <subcellularLocation>
        <location evidence="1">Membrane</location>
        <topology evidence="1">Single-pass membrane protein</topology>
    </subcellularLocation>
</comment>
<evidence type="ECO:0000256" key="9">
    <source>
        <dbReference type="SAM" id="MobiDB-lite"/>
    </source>
</evidence>
<evidence type="ECO:0000256" key="4">
    <source>
        <dbReference type="ARBA" id="ARBA00022737"/>
    </source>
</evidence>
<evidence type="ECO:0000313" key="13">
    <source>
        <dbReference type="EMBL" id="CAD5110701.1"/>
    </source>
</evidence>
<dbReference type="Gene3D" id="2.60.40.10">
    <property type="entry name" value="Immunoglobulins"/>
    <property type="match status" value="7"/>
</dbReference>
<proteinExistence type="predicted"/>
<dbReference type="CDD" id="cd00063">
    <property type="entry name" value="FN3"/>
    <property type="match status" value="3"/>
</dbReference>
<keyword evidence="7" id="KW-1015">Disulfide bond</keyword>
<dbReference type="OrthoDB" id="428111at2759"/>
<keyword evidence="8" id="KW-0393">Immunoglobulin domain</keyword>
<reference evidence="13 14" key="1">
    <citation type="submission" date="2020-08" db="EMBL/GenBank/DDBJ databases">
        <authorList>
            <person name="Hejnol A."/>
        </authorList>
    </citation>
    <scope>NUCLEOTIDE SEQUENCE [LARGE SCALE GENOMIC DNA]</scope>
</reference>
<feature type="region of interest" description="Disordered" evidence="9">
    <location>
        <begin position="623"/>
        <end position="645"/>
    </location>
</feature>
<dbReference type="InterPro" id="IPR036179">
    <property type="entry name" value="Ig-like_dom_sf"/>
</dbReference>
<dbReference type="SUPFAM" id="SSF48726">
    <property type="entry name" value="Immunoglobulin"/>
    <property type="match status" value="4"/>
</dbReference>
<feature type="transmembrane region" description="Helical" evidence="10">
    <location>
        <begin position="743"/>
        <end position="768"/>
    </location>
</feature>
<keyword evidence="4" id="KW-0677">Repeat</keyword>
<feature type="domain" description="Ig-like" evidence="11">
    <location>
        <begin position="12"/>
        <end position="100"/>
    </location>
</feature>
<comment type="caution">
    <text evidence="13">The sequence shown here is derived from an EMBL/GenBank/DDBJ whole genome shotgun (WGS) entry which is preliminary data.</text>
</comment>
<evidence type="ECO:0000256" key="6">
    <source>
        <dbReference type="ARBA" id="ARBA00023136"/>
    </source>
</evidence>
<feature type="region of interest" description="Disordered" evidence="9">
    <location>
        <begin position="1026"/>
        <end position="1115"/>
    </location>
</feature>
<sequence length="1221" mass="135293">MATSSICGILDSEFIKNPSAKIEVAVGRPALLECEPPKGKPKPSVSWRKNGNKLELSERILQHPGGTLEIRRTERKDTGTYHCEAESAGIKRSSSPAILDVLEPPKFVMTPKNKKVEEEGTVEFKCSAVGEPKPTIFWSKKGSKMPPESRRELLSDNSLRIIRAQREDSGRYACQIKNSVGSKFHYATLEVESKPSFLTTPMAKTVRENDEVTFQCEVDGYPKPTVFWSRDNDQSRLMFPTKRYGRYFVDVRGSLIIRNVKPEDAGIHSCQAYSSAGSAIAKAKLTVVRNRNGHRLPPTITQGPQNQVVPVGQTAELICRTESTPAPQIKWLKKNKLLKGNKRIKILSSGTLQINDIRLIDSAKYTCVVSNENGASTWNATIKVHKRFSSRTNVVFNKTPEPSTFPGTPHKPIPTHITETSVTLNWRVNSSFGASPINGSIIDYFSPTATDGWIAIDVPGKKSSYVITDLKPGKMYYFIVRSKNAHGVSKPSEVSDPIKTRGRDLMNEKNKQEMDRVVTKLLAKKIINKVRAKATGSNTIRVEWTVKGKAKRYIDGYHVRFKVYSQNYNYDISQHDHTHTSNELDGEVMVRNGKTSTVLKNLEEGTLYKVSVQAFHGQIHSQYSDSVSAKTHSRRPSSGPTNVRARMNSNNTMNVYWQPPPPLHRNGDITGYKIYIFGNGSDDTQSVLVPGDQDRTIVARVQSDRIYKLQMSAENEAGEGEKTKAIEVGIVPNVYKSLLKEPWFIATLIGTLGGVLWLTLCIFSIWLYRKRRERKKMGKSGVMTIPVHKVDDVNCRYTNQRAPASPNSFRKHPMTPKLGPRMNGHFDKPCGHDFHCDCSIPFNHFNQMPPDITNNTLNEAKEAEQENIYSCPAEAYAPPPMPMPSSQHNTPSMKSFYKPPAPPRGESVVPYATSMLHGTPRTDHISAFRPLPGQMSDHSTGDEMTSLLAQPGGGDHGIPAPIPIGPIMNIQNIIPPPQEPPPSEMGTPPEGRGTPISVQYSTPPWIGQMSQHPQVQMALTRTLYSPRCVSEPEGPTSRHRTPRYYSEPETPPSPPIRNTAIQSPPSPVKEIYKPERLEEEPACGDDSDLDVAASSVAECSPSRLSISSSSSGQISDASYLTHDAEADFAQAVARATEITQALQNGPVIVPTPPPPAPKPCYHEGIPSPAPKPNQRPRLRAHSPPRGDSTDDASVVMTPDAPRQRRPKRPRRPQNGIGTDHV</sequence>
<feature type="domain" description="Fibronectin type-III" evidence="12">
    <location>
        <begin position="639"/>
        <end position="733"/>
    </location>
</feature>
<dbReference type="GO" id="GO:0098609">
    <property type="term" value="P:cell-cell adhesion"/>
    <property type="evidence" value="ECO:0007669"/>
    <property type="project" value="TreeGrafter"/>
</dbReference>
<dbReference type="PANTHER" id="PTHR44170">
    <property type="entry name" value="PROTEIN SIDEKICK"/>
    <property type="match status" value="1"/>
</dbReference>
<evidence type="ECO:0000256" key="1">
    <source>
        <dbReference type="ARBA" id="ARBA00004167"/>
    </source>
</evidence>
<dbReference type="SMART" id="SM00060">
    <property type="entry name" value="FN3"/>
    <property type="match status" value="3"/>
</dbReference>
<dbReference type="InterPro" id="IPR003961">
    <property type="entry name" value="FN3_dom"/>
</dbReference>
<dbReference type="InterPro" id="IPR013098">
    <property type="entry name" value="Ig_I-set"/>
</dbReference>
<evidence type="ECO:0000256" key="7">
    <source>
        <dbReference type="ARBA" id="ARBA00023157"/>
    </source>
</evidence>
<feature type="compositionally biased region" description="Pro residues" evidence="9">
    <location>
        <begin position="1149"/>
        <end position="1158"/>
    </location>
</feature>
<feature type="domain" description="Ig-like" evidence="11">
    <location>
        <begin position="195"/>
        <end position="286"/>
    </location>
</feature>
<evidence type="ECO:0000259" key="12">
    <source>
        <dbReference type="PROSITE" id="PS50853"/>
    </source>
</evidence>
<dbReference type="GO" id="GO:0007399">
    <property type="term" value="P:nervous system development"/>
    <property type="evidence" value="ECO:0007669"/>
    <property type="project" value="UniProtKB-ARBA"/>
</dbReference>
<dbReference type="InterPro" id="IPR007110">
    <property type="entry name" value="Ig-like_dom"/>
</dbReference>
<gene>
    <name evidence="13" type="ORF">DGYR_LOCUS71</name>
</gene>
<feature type="domain" description="Fibronectin type-III" evidence="12">
    <location>
        <begin position="408"/>
        <end position="503"/>
    </location>
</feature>
<keyword evidence="6 10" id="KW-0472">Membrane</keyword>
<evidence type="ECO:0000259" key="11">
    <source>
        <dbReference type="PROSITE" id="PS50835"/>
    </source>
</evidence>
<keyword evidence="14" id="KW-1185">Reference proteome</keyword>
<dbReference type="InterPro" id="IPR003599">
    <property type="entry name" value="Ig_sub"/>
</dbReference>
<dbReference type="AlphaFoldDB" id="A0A7I8V696"/>
<keyword evidence="5 10" id="KW-1133">Transmembrane helix</keyword>
<feature type="compositionally biased region" description="Acidic residues" evidence="9">
    <location>
        <begin position="1077"/>
        <end position="1089"/>
    </location>
</feature>
<feature type="region of interest" description="Disordered" evidence="9">
    <location>
        <begin position="1143"/>
        <end position="1221"/>
    </location>
</feature>
<dbReference type="PROSITE" id="PS50835">
    <property type="entry name" value="IG_LIKE"/>
    <property type="match status" value="4"/>
</dbReference>
<evidence type="ECO:0000256" key="10">
    <source>
        <dbReference type="SAM" id="Phobius"/>
    </source>
</evidence>
<evidence type="ECO:0000313" key="14">
    <source>
        <dbReference type="Proteomes" id="UP000549394"/>
    </source>
</evidence>
<feature type="compositionally biased region" description="Pro residues" evidence="9">
    <location>
        <begin position="974"/>
        <end position="983"/>
    </location>
</feature>
<feature type="domain" description="Ig-like" evidence="11">
    <location>
        <begin position="298"/>
        <end position="383"/>
    </location>
</feature>
<dbReference type="PROSITE" id="PS50853">
    <property type="entry name" value="FN3"/>
    <property type="match status" value="3"/>
</dbReference>
<dbReference type="Proteomes" id="UP000549394">
    <property type="component" value="Unassembled WGS sequence"/>
</dbReference>
<keyword evidence="2 10" id="KW-0812">Transmembrane</keyword>
<dbReference type="SMART" id="SM00408">
    <property type="entry name" value="IGc2"/>
    <property type="match status" value="4"/>
</dbReference>
<evidence type="ECO:0000256" key="3">
    <source>
        <dbReference type="ARBA" id="ARBA00022729"/>
    </source>
</evidence>
<dbReference type="InterPro" id="IPR036116">
    <property type="entry name" value="FN3_sf"/>
</dbReference>
<dbReference type="InterPro" id="IPR013783">
    <property type="entry name" value="Ig-like_fold"/>
</dbReference>
<evidence type="ECO:0000256" key="5">
    <source>
        <dbReference type="ARBA" id="ARBA00022989"/>
    </source>
</evidence>
<organism evidence="13 14">
    <name type="scientific">Dimorphilus gyrociliatus</name>
    <dbReference type="NCBI Taxonomy" id="2664684"/>
    <lineage>
        <taxon>Eukaryota</taxon>
        <taxon>Metazoa</taxon>
        <taxon>Spiralia</taxon>
        <taxon>Lophotrochozoa</taxon>
        <taxon>Annelida</taxon>
        <taxon>Polychaeta</taxon>
        <taxon>Polychaeta incertae sedis</taxon>
        <taxon>Dinophilidae</taxon>
        <taxon>Dimorphilus</taxon>
    </lineage>
</organism>
<dbReference type="EMBL" id="CAJFCJ010000001">
    <property type="protein sequence ID" value="CAD5110701.1"/>
    <property type="molecule type" value="Genomic_DNA"/>
</dbReference>
<feature type="domain" description="Fibronectin type-III" evidence="12">
    <location>
        <begin position="526"/>
        <end position="634"/>
    </location>
</feature>
<feature type="compositionally biased region" description="Polar residues" evidence="9">
    <location>
        <begin position="996"/>
        <end position="1014"/>
    </location>
</feature>
<evidence type="ECO:0000256" key="8">
    <source>
        <dbReference type="ARBA" id="ARBA00023319"/>
    </source>
</evidence>
<name>A0A7I8V696_9ANNE</name>
<dbReference type="SUPFAM" id="SSF49265">
    <property type="entry name" value="Fibronectin type III"/>
    <property type="match status" value="2"/>
</dbReference>
<evidence type="ECO:0000256" key="2">
    <source>
        <dbReference type="ARBA" id="ARBA00022692"/>
    </source>
</evidence>
<feature type="domain" description="Ig-like" evidence="11">
    <location>
        <begin position="105"/>
        <end position="190"/>
    </location>
</feature>
<dbReference type="FunFam" id="2.60.40.10:FF:000008">
    <property type="entry name" value="roundabout homolog 2 isoform X2"/>
    <property type="match status" value="3"/>
</dbReference>
<dbReference type="InterPro" id="IPR003598">
    <property type="entry name" value="Ig_sub2"/>
</dbReference>
<dbReference type="GO" id="GO:0016020">
    <property type="term" value="C:membrane"/>
    <property type="evidence" value="ECO:0007669"/>
    <property type="project" value="UniProtKB-SubCell"/>
</dbReference>
<protein>
    <submittedName>
        <fullName evidence="13">DgyrCDS77</fullName>
    </submittedName>
</protein>
<dbReference type="SMART" id="SM00409">
    <property type="entry name" value="IG"/>
    <property type="match status" value="4"/>
</dbReference>
<dbReference type="PANTHER" id="PTHR44170:SF6">
    <property type="entry name" value="CONTACTIN"/>
    <property type="match status" value="1"/>
</dbReference>
<dbReference type="Pfam" id="PF13927">
    <property type="entry name" value="Ig_3"/>
    <property type="match status" value="1"/>
</dbReference>